<feature type="transmembrane region" description="Helical" evidence="8">
    <location>
        <begin position="47"/>
        <end position="70"/>
    </location>
</feature>
<evidence type="ECO:0000256" key="3">
    <source>
        <dbReference type="ARBA" id="ARBA00022692"/>
    </source>
</evidence>
<dbReference type="PROSITE" id="PS50283">
    <property type="entry name" value="NA_SOLUT_SYMP_3"/>
    <property type="match status" value="1"/>
</dbReference>
<dbReference type="InterPro" id="IPR001734">
    <property type="entry name" value="Na/solute_symporter"/>
</dbReference>
<evidence type="ECO:0000256" key="8">
    <source>
        <dbReference type="SAM" id="Phobius"/>
    </source>
</evidence>
<evidence type="ECO:0000256" key="6">
    <source>
        <dbReference type="RuleBase" id="RU362091"/>
    </source>
</evidence>
<keyword evidence="3 8" id="KW-0812">Transmembrane</keyword>
<accession>A0AAV2TF21</accession>
<feature type="transmembrane region" description="Helical" evidence="8">
    <location>
        <begin position="351"/>
        <end position="375"/>
    </location>
</feature>
<dbReference type="GO" id="GO:0005886">
    <property type="term" value="C:plasma membrane"/>
    <property type="evidence" value="ECO:0007669"/>
    <property type="project" value="TreeGrafter"/>
</dbReference>
<evidence type="ECO:0008006" key="11">
    <source>
        <dbReference type="Google" id="ProtNLM"/>
    </source>
</evidence>
<feature type="transmembrane region" description="Helical" evidence="8">
    <location>
        <begin position="382"/>
        <end position="404"/>
    </location>
</feature>
<evidence type="ECO:0000256" key="4">
    <source>
        <dbReference type="ARBA" id="ARBA00022989"/>
    </source>
</evidence>
<dbReference type="AlphaFoldDB" id="A0AAV2TF21"/>
<dbReference type="NCBIfam" id="TIGR00813">
    <property type="entry name" value="sss"/>
    <property type="match status" value="1"/>
</dbReference>
<protein>
    <recommendedName>
        <fullName evidence="11">Sodium/myo-inositol cotransporter</fullName>
    </recommendedName>
</protein>
<feature type="transmembrane region" description="Helical" evidence="8">
    <location>
        <begin position="320"/>
        <end position="339"/>
    </location>
</feature>
<dbReference type="PANTHER" id="PTHR11819:SF150">
    <property type="entry name" value="SODIUM_MYO-INOSITOL COTRANSPORTER"/>
    <property type="match status" value="1"/>
</dbReference>
<feature type="transmembrane region" description="Helical" evidence="8">
    <location>
        <begin position="77"/>
        <end position="95"/>
    </location>
</feature>
<feature type="transmembrane region" description="Helical" evidence="8">
    <location>
        <begin position="212"/>
        <end position="232"/>
    </location>
</feature>
<comment type="subcellular location">
    <subcellularLocation>
        <location evidence="1">Membrane</location>
        <topology evidence="1">Multi-pass membrane protein</topology>
    </subcellularLocation>
</comment>
<dbReference type="PANTHER" id="PTHR11819">
    <property type="entry name" value="SOLUTE CARRIER FAMILY 5"/>
    <property type="match status" value="1"/>
</dbReference>
<evidence type="ECO:0000256" key="1">
    <source>
        <dbReference type="ARBA" id="ARBA00004141"/>
    </source>
</evidence>
<feature type="transmembrane region" description="Helical" evidence="8">
    <location>
        <begin position="613"/>
        <end position="637"/>
    </location>
</feature>
<keyword evidence="4 8" id="KW-1133">Transmembrane helix</keyword>
<feature type="transmembrane region" description="Helical" evidence="8">
    <location>
        <begin position="12"/>
        <end position="32"/>
    </location>
</feature>
<dbReference type="GO" id="GO:0005412">
    <property type="term" value="F:D-glucose:sodium symporter activity"/>
    <property type="evidence" value="ECO:0007669"/>
    <property type="project" value="TreeGrafter"/>
</dbReference>
<keyword evidence="5 8" id="KW-0472">Membrane</keyword>
<comment type="caution">
    <text evidence="9">The sequence shown here is derived from an EMBL/GenBank/DDBJ whole genome shotgun (WGS) entry which is preliminary data.</text>
</comment>
<dbReference type="InterPro" id="IPR038377">
    <property type="entry name" value="Na/Glc_symporter_sf"/>
</dbReference>
<reference evidence="9" key="1">
    <citation type="submission" date="2024-06" db="EMBL/GenBank/DDBJ databases">
        <authorList>
            <person name="Liu X."/>
            <person name="Lenzi L."/>
            <person name="Haldenby T S."/>
            <person name="Uol C."/>
        </authorList>
    </citation>
    <scope>NUCLEOTIDE SEQUENCE</scope>
</reference>
<evidence type="ECO:0000256" key="2">
    <source>
        <dbReference type="ARBA" id="ARBA00006434"/>
    </source>
</evidence>
<organism evidence="9 10">
    <name type="scientific">Calicophoron daubneyi</name>
    <name type="common">Rumen fluke</name>
    <name type="synonym">Paramphistomum daubneyi</name>
    <dbReference type="NCBI Taxonomy" id="300641"/>
    <lineage>
        <taxon>Eukaryota</taxon>
        <taxon>Metazoa</taxon>
        <taxon>Spiralia</taxon>
        <taxon>Lophotrochozoa</taxon>
        <taxon>Platyhelminthes</taxon>
        <taxon>Trematoda</taxon>
        <taxon>Digenea</taxon>
        <taxon>Plagiorchiida</taxon>
        <taxon>Pronocephalata</taxon>
        <taxon>Paramphistomoidea</taxon>
        <taxon>Paramphistomidae</taxon>
        <taxon>Calicophoron</taxon>
    </lineage>
</organism>
<evidence type="ECO:0000256" key="5">
    <source>
        <dbReference type="ARBA" id="ARBA00023136"/>
    </source>
</evidence>
<dbReference type="Gene3D" id="1.20.1730.10">
    <property type="entry name" value="Sodium/glucose cotransporter"/>
    <property type="match status" value="1"/>
</dbReference>
<evidence type="ECO:0000313" key="10">
    <source>
        <dbReference type="Proteomes" id="UP001497525"/>
    </source>
</evidence>
<evidence type="ECO:0000313" key="9">
    <source>
        <dbReference type="EMBL" id="CAL5135486.1"/>
    </source>
</evidence>
<evidence type="ECO:0000256" key="7">
    <source>
        <dbReference type="SAM" id="MobiDB-lite"/>
    </source>
</evidence>
<name>A0AAV2TF21_CALDB</name>
<proteinExistence type="inferred from homology"/>
<dbReference type="EMBL" id="CAXLJL010000267">
    <property type="protein sequence ID" value="CAL5135486.1"/>
    <property type="molecule type" value="Genomic_DNA"/>
</dbReference>
<gene>
    <name evidence="9" type="ORF">CDAUBV1_LOCUS9624</name>
</gene>
<dbReference type="Pfam" id="PF00474">
    <property type="entry name" value="SSF"/>
    <property type="match status" value="1"/>
</dbReference>
<feature type="transmembrane region" description="Helical" evidence="8">
    <location>
        <begin position="424"/>
        <end position="445"/>
    </location>
</feature>
<feature type="region of interest" description="Disordered" evidence="7">
    <location>
        <begin position="471"/>
        <end position="490"/>
    </location>
</feature>
<comment type="similarity">
    <text evidence="2 6">Belongs to the sodium:solute symporter (SSF) (TC 2.A.21) family.</text>
</comment>
<dbReference type="Proteomes" id="UP001497525">
    <property type="component" value="Unassembled WGS sequence"/>
</dbReference>
<feature type="transmembrane region" description="Helical" evidence="8">
    <location>
        <begin position="279"/>
        <end position="308"/>
    </location>
</feature>
<sequence>MKRRYGGSRIQIYLAGLSLLLYVFTKISVNLYSGSLFLQEALQWSEWISIILILTMTALITLTGGLAAVLYTDTLQCFVMVLGALILSILSFGRVGGFKGLLKGYGRAIAHLDTSTPSGQTTLVALLNASSQTSSTELSQLIPISPVGPSLQCRLPSSKAFKLLREADDPDMPWLGFIIGQTPASIWYWCADQMMVQRALAAKSLSHAQGGTLMAGLLKQLPLFIIVFPGMISRILFPDEVACVPGPDCKRVCGQSKGCSNLAYPKLVVGIMPSGLRGLMLSVMLAALISDLTSIFNSASTLFTVDIYRRFREQAEERELMIVGRLFVVLLVGISIAWVPVVQGLQGSQLYIYIQAVAAYLSPPIASVFLATILWKRATERGAFYGLMYGLIIGLARLALNAAYTDPICGEEDTRPWILQKVHYMYFAMFSFISTGLLMVIISLLDTAPSTEQVSRLTYWTAWDPKPSVVPQNIDETGDTGRRKHVKRDQPNVPVKVSSKAVIQSSDDMTITYRSGDFITSINSVGPRSQHVFNCLRHAFRWFCGCEERPCPAHEEGQFLSCICCCSQGVVNAHGDPTAEGEDREKRGSTDEDLFALQMQNAISLQQDPWAKVGLRIGLVLTVIVSVFGFVFFSVYFDPITSGPIPLKNAENNTLPENVTKAIDMLKRLNFVTEF</sequence>
<feature type="transmembrane region" description="Helical" evidence="8">
    <location>
        <begin position="172"/>
        <end position="191"/>
    </location>
</feature>